<accession>A0A3D8IFB8</accession>
<sequence length="143" mass="16269">MYSCNAFLRTLSFLSIIFLLAHVLHAKSIEYVFKNEFGTKLKPSTESFDKDSEIIGGYAKYRISVAVGTQNEMDLINDKKEEIIPIIESLVKECNGMELQATRERQLLADKITKKINAYLNQKIIKATHITNMVIAPDIVFKP</sequence>
<organism evidence="1 2">
    <name type="scientific">Helicobacter didelphidarum</name>
    <dbReference type="NCBI Taxonomy" id="2040648"/>
    <lineage>
        <taxon>Bacteria</taxon>
        <taxon>Pseudomonadati</taxon>
        <taxon>Campylobacterota</taxon>
        <taxon>Epsilonproteobacteria</taxon>
        <taxon>Campylobacterales</taxon>
        <taxon>Helicobacteraceae</taxon>
        <taxon>Helicobacter</taxon>
    </lineage>
</organism>
<keyword evidence="2" id="KW-1185">Reference proteome</keyword>
<evidence type="ECO:0000313" key="1">
    <source>
        <dbReference type="EMBL" id="RDU63586.1"/>
    </source>
</evidence>
<evidence type="ECO:0008006" key="3">
    <source>
        <dbReference type="Google" id="ProtNLM"/>
    </source>
</evidence>
<gene>
    <name evidence="1" type="ORF">CQA53_08445</name>
</gene>
<name>A0A3D8IFB8_9HELI</name>
<proteinExistence type="predicted"/>
<comment type="caution">
    <text evidence="1">The sequence shown here is derived from an EMBL/GenBank/DDBJ whole genome shotgun (WGS) entry which is preliminary data.</text>
</comment>
<dbReference type="EMBL" id="NXLQ01000023">
    <property type="protein sequence ID" value="RDU63586.1"/>
    <property type="molecule type" value="Genomic_DNA"/>
</dbReference>
<dbReference type="AlphaFoldDB" id="A0A3D8IFB8"/>
<evidence type="ECO:0000313" key="2">
    <source>
        <dbReference type="Proteomes" id="UP000256379"/>
    </source>
</evidence>
<reference evidence="1 2" key="1">
    <citation type="submission" date="2018-04" db="EMBL/GenBank/DDBJ databases">
        <title>Novel Campyloabacter and Helicobacter Species and Strains.</title>
        <authorList>
            <person name="Mannion A.J."/>
            <person name="Shen Z."/>
            <person name="Fox J.G."/>
        </authorList>
    </citation>
    <scope>NUCLEOTIDE SEQUENCE [LARGE SCALE GENOMIC DNA]</scope>
    <source>
        <strain evidence="1 2">MIT 17-337</strain>
    </source>
</reference>
<protein>
    <recommendedName>
        <fullName evidence="3">Flagellar protein FliL</fullName>
    </recommendedName>
</protein>
<dbReference type="Proteomes" id="UP000256379">
    <property type="component" value="Unassembled WGS sequence"/>
</dbReference>